<reference evidence="3 4" key="1">
    <citation type="journal article" date="2010" name="Stand. Genomic Sci.">
        <title>Complete genome sequence of Streptosporangium roseum type strain (NI 9100).</title>
        <authorList>
            <person name="Nolan M."/>
            <person name="Sikorski J."/>
            <person name="Jando M."/>
            <person name="Lucas S."/>
            <person name="Lapidus A."/>
            <person name="Glavina Del Rio T."/>
            <person name="Chen F."/>
            <person name="Tice H."/>
            <person name="Pitluck S."/>
            <person name="Cheng J.F."/>
            <person name="Chertkov O."/>
            <person name="Sims D."/>
            <person name="Meincke L."/>
            <person name="Brettin T."/>
            <person name="Han C."/>
            <person name="Detter J.C."/>
            <person name="Bruce D."/>
            <person name="Goodwin L."/>
            <person name="Land M."/>
            <person name="Hauser L."/>
            <person name="Chang Y.J."/>
            <person name="Jeffries C.D."/>
            <person name="Ivanova N."/>
            <person name="Mavromatis K."/>
            <person name="Mikhailova N."/>
            <person name="Chen A."/>
            <person name="Palaniappan K."/>
            <person name="Chain P."/>
            <person name="Rohde M."/>
            <person name="Goker M."/>
            <person name="Bristow J."/>
            <person name="Eisen J.A."/>
            <person name="Markowitz V."/>
            <person name="Hugenholtz P."/>
            <person name="Kyrpides N.C."/>
            <person name="Klenk H.P."/>
        </authorList>
    </citation>
    <scope>NUCLEOTIDE SEQUENCE [LARGE SCALE GENOMIC DNA]</scope>
    <source>
        <strain evidence="4">ATCC 12428 / DSM 43021 / JCM 3005 / NI 9100</strain>
    </source>
</reference>
<dbReference type="PANTHER" id="PTHR46268:SF6">
    <property type="entry name" value="UNIVERSAL STRESS PROTEIN UP12"/>
    <property type="match status" value="1"/>
</dbReference>
<dbReference type="eggNOG" id="COG0589">
    <property type="taxonomic scope" value="Bacteria"/>
</dbReference>
<keyword evidence="4" id="KW-1185">Reference proteome</keyword>
<dbReference type="EMBL" id="CP001814">
    <property type="protein sequence ID" value="ACZ87648.1"/>
    <property type="molecule type" value="Genomic_DNA"/>
</dbReference>
<feature type="domain" description="UspA" evidence="2">
    <location>
        <begin position="2"/>
        <end position="137"/>
    </location>
</feature>
<evidence type="ECO:0000313" key="3">
    <source>
        <dbReference type="EMBL" id="ACZ87648.1"/>
    </source>
</evidence>
<dbReference type="HOGENOM" id="CLU_049301_2_3_11"/>
<evidence type="ECO:0000313" key="4">
    <source>
        <dbReference type="Proteomes" id="UP000002029"/>
    </source>
</evidence>
<name>D2B6R0_STRRD</name>
<dbReference type="Gene3D" id="3.40.50.620">
    <property type="entry name" value="HUPs"/>
    <property type="match status" value="2"/>
</dbReference>
<feature type="domain" description="UspA" evidence="2">
    <location>
        <begin position="146"/>
        <end position="279"/>
    </location>
</feature>
<dbReference type="STRING" id="479432.Sros_4829"/>
<dbReference type="InterPro" id="IPR006016">
    <property type="entry name" value="UspA"/>
</dbReference>
<dbReference type="Proteomes" id="UP000002029">
    <property type="component" value="Chromosome"/>
</dbReference>
<dbReference type="KEGG" id="sro:Sros_4829"/>
<accession>D2B6R0</accession>
<sequence>MIVVGVDGSQGGLAAVIWAMREADLRGVKVRIVHVVPGWAYELPDDAPHAYVGRWMRQSAASVLADALRQARDERRGAEVESELLRGDPRLSLIRASKDADLLVVGSHGLGGFGGLLLGSVALGVSGQATCPVAVIRRTRTQPRNEVVVGVDGSPGGAAAIEFAFTEAGLRGADLRAVHAWSESAAGCRPEGTPARIHQAGAERLLLAQALTGQSERRPGVKLVKHVERGHPVEVLLRVSAGAGLLVVGSRGRSAVAGLLLGSVSHSLLHHAACPLVVIAVADSA</sequence>
<dbReference type="OrthoDB" id="9816117at2"/>
<dbReference type="SUPFAM" id="SSF52402">
    <property type="entry name" value="Adenine nucleotide alpha hydrolases-like"/>
    <property type="match status" value="2"/>
</dbReference>
<organism evidence="3 4">
    <name type="scientific">Streptosporangium roseum (strain ATCC 12428 / DSM 43021 / JCM 3005 / KCTC 9067 / NCIMB 10171 / NRRL 2505 / NI 9100)</name>
    <dbReference type="NCBI Taxonomy" id="479432"/>
    <lineage>
        <taxon>Bacteria</taxon>
        <taxon>Bacillati</taxon>
        <taxon>Actinomycetota</taxon>
        <taxon>Actinomycetes</taxon>
        <taxon>Streptosporangiales</taxon>
        <taxon>Streptosporangiaceae</taxon>
        <taxon>Streptosporangium</taxon>
    </lineage>
</organism>
<dbReference type="PRINTS" id="PR01438">
    <property type="entry name" value="UNVRSLSTRESS"/>
</dbReference>
<gene>
    <name evidence="3" type="ordered locus">Sros_4829</name>
</gene>
<dbReference type="PANTHER" id="PTHR46268">
    <property type="entry name" value="STRESS RESPONSE PROTEIN NHAX"/>
    <property type="match status" value="1"/>
</dbReference>
<protein>
    <submittedName>
        <fullName evidence="3">Universal stress protein</fullName>
    </submittedName>
</protein>
<comment type="similarity">
    <text evidence="1">Belongs to the universal stress protein A family.</text>
</comment>
<dbReference type="Pfam" id="PF00582">
    <property type="entry name" value="Usp"/>
    <property type="match status" value="2"/>
</dbReference>
<dbReference type="AlphaFoldDB" id="D2B6R0"/>
<evidence type="ECO:0000259" key="2">
    <source>
        <dbReference type="Pfam" id="PF00582"/>
    </source>
</evidence>
<dbReference type="InterPro" id="IPR006015">
    <property type="entry name" value="Universal_stress_UspA"/>
</dbReference>
<dbReference type="InterPro" id="IPR014729">
    <property type="entry name" value="Rossmann-like_a/b/a_fold"/>
</dbReference>
<proteinExistence type="inferred from homology"/>
<evidence type="ECO:0000256" key="1">
    <source>
        <dbReference type="ARBA" id="ARBA00008791"/>
    </source>
</evidence>